<name>F2JSR0_CELLD</name>
<evidence type="ECO:0000256" key="2">
    <source>
        <dbReference type="ARBA" id="ARBA00007935"/>
    </source>
</evidence>
<comment type="subcellular location">
    <subcellularLocation>
        <location evidence="1">Cell membrane</location>
        <topology evidence="1">Multi-pass membrane protein</topology>
    </subcellularLocation>
</comment>
<evidence type="ECO:0000256" key="3">
    <source>
        <dbReference type="ARBA" id="ARBA00022448"/>
    </source>
</evidence>
<dbReference type="InterPro" id="IPR037294">
    <property type="entry name" value="ABC_BtuC-like"/>
</dbReference>
<feature type="transmembrane region" description="Helical" evidence="8">
    <location>
        <begin position="45"/>
        <end position="65"/>
    </location>
</feature>
<evidence type="ECO:0000313" key="10">
    <source>
        <dbReference type="Proteomes" id="UP000008467"/>
    </source>
</evidence>
<dbReference type="Proteomes" id="UP000008467">
    <property type="component" value="Chromosome"/>
</dbReference>
<sequence>MQGKMIKADRRRILLLVILSIILMAAFLLIGLSPKSFSYALGRRIPKLYAIVLVGGAIGFSSLIFQTVTNNHILTPSILGLDSLYMLVNTVIVFALGATSKWITNAKLHFGLTLVLMLIVSVLFYKIVFKNKSGNIFYLLLVGVVVGTLFESFTTFMQVLTDPTDFLTIQDKSQASFNQINTAVLGAATLLIGGAFLYSFKFLKVLDVMALGRDQAINLGVDYEKTVRRMLVVVVLLTAAATALVGPITFLGLLVVNIARYFIKSYQHKHLTIAIWLLSIVALVGGQLIAERVLNFGVSVGIIINFVGGVYFIYLLMKGRAR</sequence>
<keyword evidence="3" id="KW-0813">Transport</keyword>
<protein>
    <submittedName>
        <fullName evidence="9">ABC-type transporter, integral membrane subunit</fullName>
    </submittedName>
</protein>
<dbReference type="EMBL" id="CP002582">
    <property type="protein sequence ID" value="ADZ82894.1"/>
    <property type="molecule type" value="Genomic_DNA"/>
</dbReference>
<dbReference type="Gene3D" id="1.10.3470.10">
    <property type="entry name" value="ABC transporter involved in vitamin B12 uptake, BtuC"/>
    <property type="match status" value="1"/>
</dbReference>
<keyword evidence="10" id="KW-1185">Reference proteome</keyword>
<feature type="transmembrane region" description="Helical" evidence="8">
    <location>
        <begin position="77"/>
        <end position="98"/>
    </location>
</feature>
<keyword evidence="6 8" id="KW-1133">Transmembrane helix</keyword>
<feature type="transmembrane region" description="Helical" evidence="8">
    <location>
        <begin position="12"/>
        <end position="33"/>
    </location>
</feature>
<accession>F2JSR0</accession>
<dbReference type="GO" id="GO:0022857">
    <property type="term" value="F:transmembrane transporter activity"/>
    <property type="evidence" value="ECO:0007669"/>
    <property type="project" value="InterPro"/>
</dbReference>
<dbReference type="Pfam" id="PF01032">
    <property type="entry name" value="FecCD"/>
    <property type="match status" value="1"/>
</dbReference>
<evidence type="ECO:0000256" key="7">
    <source>
        <dbReference type="ARBA" id="ARBA00023136"/>
    </source>
</evidence>
<keyword evidence="7 8" id="KW-0472">Membrane</keyword>
<dbReference type="KEGG" id="cle:Clole_1165"/>
<dbReference type="eggNOG" id="COG4605">
    <property type="taxonomic scope" value="Bacteria"/>
</dbReference>
<evidence type="ECO:0000313" key="9">
    <source>
        <dbReference type="EMBL" id="ADZ82894.1"/>
    </source>
</evidence>
<dbReference type="AlphaFoldDB" id="F2JSR0"/>
<feature type="transmembrane region" description="Helical" evidence="8">
    <location>
        <begin position="110"/>
        <end position="129"/>
    </location>
</feature>
<proteinExistence type="inferred from homology"/>
<feature type="transmembrane region" description="Helical" evidence="8">
    <location>
        <begin position="271"/>
        <end position="290"/>
    </location>
</feature>
<gene>
    <name evidence="9" type="ordered locus">Clole_1165</name>
</gene>
<dbReference type="InterPro" id="IPR000522">
    <property type="entry name" value="ABC_transptr_permease_BtuC"/>
</dbReference>
<feature type="transmembrane region" description="Helical" evidence="8">
    <location>
        <begin position="180"/>
        <end position="200"/>
    </location>
</feature>
<feature type="transmembrane region" description="Helical" evidence="8">
    <location>
        <begin position="296"/>
        <end position="317"/>
    </location>
</feature>
<evidence type="ECO:0000256" key="6">
    <source>
        <dbReference type="ARBA" id="ARBA00022989"/>
    </source>
</evidence>
<dbReference type="GO" id="GO:0005886">
    <property type="term" value="C:plasma membrane"/>
    <property type="evidence" value="ECO:0007669"/>
    <property type="project" value="UniProtKB-SubCell"/>
</dbReference>
<feature type="transmembrane region" description="Helical" evidence="8">
    <location>
        <begin position="135"/>
        <end position="160"/>
    </location>
</feature>
<reference evidence="9 10" key="1">
    <citation type="journal article" date="2011" name="J. Bacteriol.">
        <title>Complete genome sequence of the cellulose-degrading bacterium Cellulosilyticum lentocellum.</title>
        <authorList>
            <consortium name="US DOE Joint Genome Institute"/>
            <person name="Miller D.A."/>
            <person name="Suen G."/>
            <person name="Bruce D."/>
            <person name="Copeland A."/>
            <person name="Cheng J.F."/>
            <person name="Detter C."/>
            <person name="Goodwin L.A."/>
            <person name="Han C.S."/>
            <person name="Hauser L.J."/>
            <person name="Land M.L."/>
            <person name="Lapidus A."/>
            <person name="Lucas S."/>
            <person name="Meincke L."/>
            <person name="Pitluck S."/>
            <person name="Tapia R."/>
            <person name="Teshima H."/>
            <person name="Woyke T."/>
            <person name="Fox B.G."/>
            <person name="Angert E.R."/>
            <person name="Currie C.R."/>
        </authorList>
    </citation>
    <scope>NUCLEOTIDE SEQUENCE [LARGE SCALE GENOMIC DNA]</scope>
    <source>
        <strain evidence="10">ATCC 49066 / DSM 5427 / NCIMB 11756 / RHM5</strain>
    </source>
</reference>
<keyword evidence="5 8" id="KW-0812">Transmembrane</keyword>
<dbReference type="GO" id="GO:0033214">
    <property type="term" value="P:siderophore-iron import into cell"/>
    <property type="evidence" value="ECO:0007669"/>
    <property type="project" value="TreeGrafter"/>
</dbReference>
<dbReference type="STRING" id="642492.Clole_1165"/>
<evidence type="ECO:0000256" key="5">
    <source>
        <dbReference type="ARBA" id="ARBA00022692"/>
    </source>
</evidence>
<dbReference type="RefSeq" id="WP_013656193.1">
    <property type="nucleotide sequence ID" value="NC_015275.1"/>
</dbReference>
<evidence type="ECO:0000256" key="1">
    <source>
        <dbReference type="ARBA" id="ARBA00004651"/>
    </source>
</evidence>
<dbReference type="PANTHER" id="PTHR30472:SF19">
    <property type="entry name" value="PETROBACTIN IMPORT SYSTEM PERMEASE PROTEIN YCLO"/>
    <property type="match status" value="1"/>
</dbReference>
<keyword evidence="4" id="KW-1003">Cell membrane</keyword>
<dbReference type="SUPFAM" id="SSF81345">
    <property type="entry name" value="ABC transporter involved in vitamin B12 uptake, BtuC"/>
    <property type="match status" value="1"/>
</dbReference>
<evidence type="ECO:0000256" key="8">
    <source>
        <dbReference type="SAM" id="Phobius"/>
    </source>
</evidence>
<organism evidence="9 10">
    <name type="scientific">Cellulosilyticum lentocellum (strain ATCC 49066 / DSM 5427 / NCIMB 11756 / RHM5)</name>
    <name type="common">Clostridium lentocellum</name>
    <dbReference type="NCBI Taxonomy" id="642492"/>
    <lineage>
        <taxon>Bacteria</taxon>
        <taxon>Bacillati</taxon>
        <taxon>Bacillota</taxon>
        <taxon>Clostridia</taxon>
        <taxon>Lachnospirales</taxon>
        <taxon>Cellulosilyticaceae</taxon>
        <taxon>Cellulosilyticum</taxon>
    </lineage>
</organism>
<dbReference type="PANTHER" id="PTHR30472">
    <property type="entry name" value="FERRIC ENTEROBACTIN TRANSPORT SYSTEM PERMEASE PROTEIN"/>
    <property type="match status" value="1"/>
</dbReference>
<evidence type="ECO:0000256" key="4">
    <source>
        <dbReference type="ARBA" id="ARBA00022475"/>
    </source>
</evidence>
<comment type="similarity">
    <text evidence="2">Belongs to the binding-protein-dependent transport system permease family. FecCD subfamily.</text>
</comment>
<feature type="transmembrane region" description="Helical" evidence="8">
    <location>
        <begin position="230"/>
        <end position="259"/>
    </location>
</feature>
<dbReference type="HOGENOM" id="CLU_050494_0_0_9"/>